<accession>A0A1N7KCS4</accession>
<dbReference type="Proteomes" id="UP000185999">
    <property type="component" value="Unassembled WGS sequence"/>
</dbReference>
<dbReference type="Pfam" id="PF07348">
    <property type="entry name" value="Syd"/>
    <property type="match status" value="1"/>
</dbReference>
<keyword evidence="1" id="KW-1003">Cell membrane</keyword>
<keyword evidence="5" id="KW-1185">Reference proteome</keyword>
<protein>
    <submittedName>
        <fullName evidence="4">SecY interacting protein Syd</fullName>
    </submittedName>
</protein>
<sequence>MHTLNALESFIATWLVHNKDALPGIEFDPQWPSLCYRDQNLKSGDMTSWQPQKQTSPSDIFTRLGAALETDIHPDITAYYTSYWSNHLSAVAPAGDLVLLQVWNEEDMERLRANLIGHCVTKIKQKQPLSLFFACTEPDDGILTLRNDDGTIWLEYPGKKPVKQIADNLPAFLSQLKPR</sequence>
<gene>
    <name evidence="4" type="ORF">SAMN05421760_102342</name>
</gene>
<evidence type="ECO:0000256" key="3">
    <source>
        <dbReference type="ARBA" id="ARBA00023136"/>
    </source>
</evidence>
<proteinExistence type="predicted"/>
<dbReference type="InterPro" id="IPR038228">
    <property type="entry name" value="Syd_sf"/>
</dbReference>
<evidence type="ECO:0000256" key="1">
    <source>
        <dbReference type="ARBA" id="ARBA00022475"/>
    </source>
</evidence>
<name>A0A1N7KCS4_9GAMM</name>
<dbReference type="Gene3D" id="3.40.1580.20">
    <property type="entry name" value="Syd protein"/>
    <property type="match status" value="1"/>
</dbReference>
<keyword evidence="2" id="KW-0997">Cell inner membrane</keyword>
<dbReference type="EMBL" id="FTOE01000002">
    <property type="protein sequence ID" value="SIS59395.1"/>
    <property type="molecule type" value="Genomic_DNA"/>
</dbReference>
<dbReference type="STRING" id="619304.SAMN05421760_102342"/>
<dbReference type="CDD" id="cd16323">
    <property type="entry name" value="Syd"/>
    <property type="match status" value="1"/>
</dbReference>
<evidence type="ECO:0000313" key="4">
    <source>
        <dbReference type="EMBL" id="SIS59395.1"/>
    </source>
</evidence>
<organism evidence="4 5">
    <name type="scientific">Neptunomonas antarctica</name>
    <dbReference type="NCBI Taxonomy" id="619304"/>
    <lineage>
        <taxon>Bacteria</taxon>
        <taxon>Pseudomonadati</taxon>
        <taxon>Pseudomonadota</taxon>
        <taxon>Gammaproteobacteria</taxon>
        <taxon>Oceanospirillales</taxon>
        <taxon>Oceanospirillaceae</taxon>
        <taxon>Neptunomonas</taxon>
    </lineage>
</organism>
<dbReference type="AlphaFoldDB" id="A0A1N7KCS4"/>
<keyword evidence="3" id="KW-0472">Membrane</keyword>
<reference evidence="5" key="1">
    <citation type="submission" date="2017-01" db="EMBL/GenBank/DDBJ databases">
        <authorList>
            <person name="Varghese N."/>
            <person name="Submissions S."/>
        </authorList>
    </citation>
    <scope>NUCLEOTIDE SEQUENCE [LARGE SCALE GENOMIC DNA]</scope>
    <source>
        <strain evidence="5">DSM 22306</strain>
    </source>
</reference>
<evidence type="ECO:0000313" key="5">
    <source>
        <dbReference type="Proteomes" id="UP000185999"/>
    </source>
</evidence>
<dbReference type="GO" id="GO:0009898">
    <property type="term" value="C:cytoplasmic side of plasma membrane"/>
    <property type="evidence" value="ECO:0007669"/>
    <property type="project" value="InterPro"/>
</dbReference>
<dbReference type="NCBIfam" id="NF003439">
    <property type="entry name" value="PRK04968.1"/>
    <property type="match status" value="1"/>
</dbReference>
<evidence type="ECO:0000256" key="2">
    <source>
        <dbReference type="ARBA" id="ARBA00022519"/>
    </source>
</evidence>
<dbReference type="RefSeq" id="WP_076495955.1">
    <property type="nucleotide sequence ID" value="NZ_FTOE01000002.1"/>
</dbReference>
<dbReference type="InterPro" id="IPR009948">
    <property type="entry name" value="Syd"/>
</dbReference>